<dbReference type="InterPro" id="IPR005069">
    <property type="entry name" value="Nucl-diP-sugar_transferase"/>
</dbReference>
<dbReference type="PANTHER" id="PTHR46936:SF1">
    <property type="entry name" value="ARABINOSYLTRANSFERASE XEG113"/>
    <property type="match status" value="1"/>
</dbReference>
<dbReference type="OrthoDB" id="540503at2759"/>
<dbReference type="GO" id="GO:0052636">
    <property type="term" value="F:arabinosyltransferase activity"/>
    <property type="evidence" value="ECO:0007669"/>
    <property type="project" value="TreeGrafter"/>
</dbReference>
<dbReference type="GO" id="GO:0005794">
    <property type="term" value="C:Golgi apparatus"/>
    <property type="evidence" value="ECO:0007669"/>
    <property type="project" value="TreeGrafter"/>
</dbReference>
<reference evidence="2 3" key="1">
    <citation type="journal article" date="2009" name="Science">
        <title>Green evolution and dynamic adaptations revealed by genomes of the marine picoeukaryotes Micromonas.</title>
        <authorList>
            <person name="Worden A.Z."/>
            <person name="Lee J.H."/>
            <person name="Mock T."/>
            <person name="Rouze P."/>
            <person name="Simmons M.P."/>
            <person name="Aerts A.L."/>
            <person name="Allen A.E."/>
            <person name="Cuvelier M.L."/>
            <person name="Derelle E."/>
            <person name="Everett M.V."/>
            <person name="Foulon E."/>
            <person name="Grimwood J."/>
            <person name="Gundlach H."/>
            <person name="Henrissat B."/>
            <person name="Napoli C."/>
            <person name="McDonald S.M."/>
            <person name="Parker M.S."/>
            <person name="Rombauts S."/>
            <person name="Salamov A."/>
            <person name="Von Dassow P."/>
            <person name="Badger J.H."/>
            <person name="Coutinho P.M."/>
            <person name="Demir E."/>
            <person name="Dubchak I."/>
            <person name="Gentemann C."/>
            <person name="Eikrem W."/>
            <person name="Gready J.E."/>
            <person name="John U."/>
            <person name="Lanier W."/>
            <person name="Lindquist E.A."/>
            <person name="Lucas S."/>
            <person name="Mayer K.F."/>
            <person name="Moreau H."/>
            <person name="Not F."/>
            <person name="Otillar R."/>
            <person name="Panaud O."/>
            <person name="Pangilinan J."/>
            <person name="Paulsen I."/>
            <person name="Piegu B."/>
            <person name="Poliakov A."/>
            <person name="Robbens S."/>
            <person name="Schmutz J."/>
            <person name="Toulza E."/>
            <person name="Wyss T."/>
            <person name="Zelensky A."/>
            <person name="Zhou K."/>
            <person name="Armbrust E.V."/>
            <person name="Bhattacharya D."/>
            <person name="Goodenough U.W."/>
            <person name="Van de Peer Y."/>
            <person name="Grigoriev I.V."/>
        </authorList>
    </citation>
    <scope>NUCLEOTIDE SEQUENCE [LARGE SCALE GENOMIC DNA]</scope>
    <source>
        <strain evidence="2 3">CCMP1545</strain>
    </source>
</reference>
<dbReference type="Proteomes" id="UP000001876">
    <property type="component" value="Unassembled WGS sequence"/>
</dbReference>
<dbReference type="GO" id="GO:0052325">
    <property type="term" value="P:cell wall pectin biosynthetic process"/>
    <property type="evidence" value="ECO:0007669"/>
    <property type="project" value="TreeGrafter"/>
</dbReference>
<accession>C1N4W8</accession>
<evidence type="ECO:0000313" key="3">
    <source>
        <dbReference type="Proteomes" id="UP000001876"/>
    </source>
</evidence>
<organism evidence="3">
    <name type="scientific">Micromonas pusilla (strain CCMP1545)</name>
    <name type="common">Picoplanktonic green alga</name>
    <dbReference type="NCBI Taxonomy" id="564608"/>
    <lineage>
        <taxon>Eukaryota</taxon>
        <taxon>Viridiplantae</taxon>
        <taxon>Chlorophyta</taxon>
        <taxon>Mamiellophyceae</taxon>
        <taxon>Mamiellales</taxon>
        <taxon>Mamiellaceae</taxon>
        <taxon>Micromonas</taxon>
    </lineage>
</organism>
<sequence>MVTWANDHYYDFVRNWVLNVRKCNVSNFMVGAMDDDLLKKLKDDDVPTFSMRSGLTTADFGWGTENFHKMGRKKIDLIKVFTNMGFDILVSDVDTVWMKNPMPYVMKYPDADVLTSSDHLASTATGDGLEDPLRAQSAANIGIMLIRHTAKELAEEWVNVLDKDAKVWDQNAFNDLMRRGRAAAGGDDKLFLGYDGKLKFGILPVSTFASGHTFFVQRMHEKHDADPYVVHATFQFSGTEGKRHRMREAKLWVDDASYYDPTEGLLAFAPDIPSELMNASCTTRDEACVARHFELVNHQIVQIRNALAIAQKLGRVLVMPPLYCLFDRWWAPHAGTIPGSETLLPVQCPMDHVFEVETWSSDMPPSVAGPGIAFREHSFFENPNVPASVAASTVEVTFVPSCGGGGGGGGGEKCTQAEGEPAPSGVKRVVAPGNATDVEIANLLSNHAGVKVLNFTSTLGAFGRHADAADAKKFSTRVKRYAGLWCCVFDAVPGHIWYDMEFDVVPHTDRHNRVWDTAWEPKTGP</sequence>
<keyword evidence="2" id="KW-0808">Transferase</keyword>
<protein>
    <submittedName>
        <fullName evidence="2">Glycosyltransferase family 77 protein</fullName>
    </submittedName>
</protein>
<dbReference type="Pfam" id="PF03407">
    <property type="entry name" value="Nucleotid_trans"/>
    <property type="match status" value="1"/>
</dbReference>
<keyword evidence="3" id="KW-1185">Reference proteome</keyword>
<evidence type="ECO:0000259" key="1">
    <source>
        <dbReference type="Pfam" id="PF03407"/>
    </source>
</evidence>
<dbReference type="EMBL" id="GG663747">
    <property type="protein sequence ID" value="EEH52804.1"/>
    <property type="molecule type" value="Genomic_DNA"/>
</dbReference>
<dbReference type="KEGG" id="mpp:MICPUCDRAFT_29478"/>
<dbReference type="AlphaFoldDB" id="C1N4W8"/>
<dbReference type="InterPro" id="IPR053250">
    <property type="entry name" value="Glycosyltransferase_77"/>
</dbReference>
<gene>
    <name evidence="2" type="ORF">MICPUCDRAFT_29478</name>
</gene>
<dbReference type="RefSeq" id="XP_003062865.1">
    <property type="nucleotide sequence ID" value="XM_003062819.1"/>
</dbReference>
<dbReference type="PANTHER" id="PTHR46936">
    <property type="entry name" value="ARABINOSYLTRANSFERASE XEG113"/>
    <property type="match status" value="1"/>
</dbReference>
<evidence type="ECO:0000313" key="2">
    <source>
        <dbReference type="EMBL" id="EEH52804.1"/>
    </source>
</evidence>
<dbReference type="OMA" id="IQFSTMQ"/>
<dbReference type="GeneID" id="9688509"/>
<proteinExistence type="predicted"/>
<name>C1N4W8_MICPC</name>
<feature type="domain" description="Nucleotide-diphospho-sugar transferase" evidence="1">
    <location>
        <begin position="24"/>
        <end position="246"/>
    </location>
</feature>
<dbReference type="eggNOG" id="ENOG502QSJ9">
    <property type="taxonomic scope" value="Eukaryota"/>
</dbReference>